<dbReference type="Gene3D" id="3.40.1800.20">
    <property type="match status" value="1"/>
</dbReference>
<dbReference type="GO" id="GO:0000785">
    <property type="term" value="C:chromatin"/>
    <property type="evidence" value="ECO:0007669"/>
    <property type="project" value="UniProtKB-ARBA"/>
</dbReference>
<dbReference type="PANTHER" id="PTHR16515">
    <property type="entry name" value="PR DOMAIN ZINC FINGER PROTEIN"/>
    <property type="match status" value="1"/>
</dbReference>
<evidence type="ECO:0000256" key="1">
    <source>
        <dbReference type="ARBA" id="ARBA00004123"/>
    </source>
</evidence>
<reference evidence="17 18" key="2">
    <citation type="journal article" date="2008" name="Bioinformatics">
        <title>Assembly reconciliation.</title>
        <authorList>
            <person name="Zimin A.V."/>
            <person name="Smith D.R."/>
            <person name="Sutton G."/>
            <person name="Yorke J.A."/>
        </authorList>
    </citation>
    <scope>NUCLEOTIDE SEQUENCE [LARGE SCALE GENOMIC DNA]</scope>
    <source>
        <strain evidence="17 18">TSC#14021-0224.01</strain>
    </source>
</reference>
<evidence type="ECO:0000313" key="18">
    <source>
        <dbReference type="Proteomes" id="UP000008711"/>
    </source>
</evidence>
<dbReference type="Gene3D" id="3.30.160.60">
    <property type="entry name" value="Classic Zinc Finger"/>
    <property type="match status" value="5"/>
</dbReference>
<keyword evidence="12" id="KW-0539">Nucleus</keyword>
<dbReference type="Proteomes" id="UP000008711">
    <property type="component" value="Unassembled WGS sequence"/>
</dbReference>
<evidence type="ECO:0000256" key="14">
    <source>
        <dbReference type="PROSITE-ProRule" id="PRU01263"/>
    </source>
</evidence>
<dbReference type="GO" id="GO:0040029">
    <property type="term" value="P:epigenetic regulation of gene expression"/>
    <property type="evidence" value="ECO:0007669"/>
    <property type="project" value="UniProtKB-ARBA"/>
</dbReference>
<dbReference type="eggNOG" id="KOG1721">
    <property type="taxonomic scope" value="Eukaryota"/>
</dbReference>
<dbReference type="PROSITE" id="PS00028">
    <property type="entry name" value="ZINC_FINGER_C2H2_1"/>
    <property type="match status" value="6"/>
</dbReference>
<evidence type="ECO:0000256" key="6">
    <source>
        <dbReference type="ARBA" id="ARBA00022737"/>
    </source>
</evidence>
<evidence type="ECO:0000256" key="7">
    <source>
        <dbReference type="ARBA" id="ARBA00022771"/>
    </source>
</evidence>
<dbReference type="GO" id="GO:0043565">
    <property type="term" value="F:sequence-specific DNA binding"/>
    <property type="evidence" value="ECO:0007669"/>
    <property type="project" value="UniProtKB-ARBA"/>
</dbReference>
<dbReference type="InterPro" id="IPR036236">
    <property type="entry name" value="Znf_C2H2_sf"/>
</dbReference>
<evidence type="ECO:0000256" key="13">
    <source>
        <dbReference type="PROSITE-ProRule" id="PRU00042"/>
    </source>
</evidence>
<dbReference type="OrthoDB" id="7854697at2759"/>
<protein>
    <recommendedName>
        <fullName evidence="19">Protein krueppel</fullName>
    </recommendedName>
</protein>
<dbReference type="KEGG" id="der:6540904"/>
<dbReference type="PANTHER" id="PTHR16515:SF49">
    <property type="entry name" value="GASTRULA ZINC FINGER PROTEIN XLCGF49.1-LIKE-RELATED"/>
    <property type="match status" value="1"/>
</dbReference>
<reference evidence="17 18" key="1">
    <citation type="journal article" date="2007" name="Nature">
        <title>Evolution of genes and genomes on the Drosophila phylogeny.</title>
        <authorList>
            <consortium name="Drosophila 12 Genomes Consortium"/>
            <person name="Clark A.G."/>
            <person name="Eisen M.B."/>
            <person name="Smith D.R."/>
            <person name="Bergman C.M."/>
            <person name="Oliver B."/>
            <person name="Markow T.A."/>
            <person name="Kaufman T.C."/>
            <person name="Kellis M."/>
            <person name="Gelbart W."/>
            <person name="Iyer V.N."/>
            <person name="Pollard D.A."/>
            <person name="Sackton T.B."/>
            <person name="Larracuente A.M."/>
            <person name="Singh N.D."/>
            <person name="Abad J.P."/>
            <person name="Abt D.N."/>
            <person name="Adryan B."/>
            <person name="Aguade M."/>
            <person name="Akashi H."/>
            <person name="Anderson W.W."/>
            <person name="Aquadro C.F."/>
            <person name="Ardell D.H."/>
            <person name="Arguello R."/>
            <person name="Artieri C.G."/>
            <person name="Barbash D.A."/>
            <person name="Barker D."/>
            <person name="Barsanti P."/>
            <person name="Batterham P."/>
            <person name="Batzoglou S."/>
            <person name="Begun D."/>
            <person name="Bhutkar A."/>
            <person name="Blanco E."/>
            <person name="Bosak S.A."/>
            <person name="Bradley R.K."/>
            <person name="Brand A.D."/>
            <person name="Brent M.R."/>
            <person name="Brooks A.N."/>
            <person name="Brown R.H."/>
            <person name="Butlin R.K."/>
            <person name="Caggese C."/>
            <person name="Calvi B.R."/>
            <person name="Bernardo de Carvalho A."/>
            <person name="Caspi A."/>
            <person name="Castrezana S."/>
            <person name="Celniker S.E."/>
            <person name="Chang J.L."/>
            <person name="Chapple C."/>
            <person name="Chatterji S."/>
            <person name="Chinwalla A."/>
            <person name="Civetta A."/>
            <person name="Clifton S.W."/>
            <person name="Comeron J.M."/>
            <person name="Costello J.C."/>
            <person name="Coyne J.A."/>
            <person name="Daub J."/>
            <person name="David R.G."/>
            <person name="Delcher A.L."/>
            <person name="Delehaunty K."/>
            <person name="Do C.B."/>
            <person name="Ebling H."/>
            <person name="Edwards K."/>
            <person name="Eickbush T."/>
            <person name="Evans J.D."/>
            <person name="Filipski A."/>
            <person name="Findeiss S."/>
            <person name="Freyhult E."/>
            <person name="Fulton L."/>
            <person name="Fulton R."/>
            <person name="Garcia A.C."/>
            <person name="Gardiner A."/>
            <person name="Garfield D.A."/>
            <person name="Garvin B.E."/>
            <person name="Gibson G."/>
            <person name="Gilbert D."/>
            <person name="Gnerre S."/>
            <person name="Godfrey J."/>
            <person name="Good R."/>
            <person name="Gotea V."/>
            <person name="Gravely B."/>
            <person name="Greenberg A.J."/>
            <person name="Griffiths-Jones S."/>
            <person name="Gross S."/>
            <person name="Guigo R."/>
            <person name="Gustafson E.A."/>
            <person name="Haerty W."/>
            <person name="Hahn M.W."/>
            <person name="Halligan D.L."/>
            <person name="Halpern A.L."/>
            <person name="Halter G.M."/>
            <person name="Han M.V."/>
            <person name="Heger A."/>
            <person name="Hillier L."/>
            <person name="Hinrichs A.S."/>
            <person name="Holmes I."/>
            <person name="Hoskins R.A."/>
            <person name="Hubisz M.J."/>
            <person name="Hultmark D."/>
            <person name="Huntley M.A."/>
            <person name="Jaffe D.B."/>
            <person name="Jagadeeshan S."/>
            <person name="Jeck W.R."/>
            <person name="Johnson J."/>
            <person name="Jones C.D."/>
            <person name="Jordan W.C."/>
            <person name="Karpen G.H."/>
            <person name="Kataoka E."/>
            <person name="Keightley P.D."/>
            <person name="Kheradpour P."/>
            <person name="Kirkness E.F."/>
            <person name="Koerich L.B."/>
            <person name="Kristiansen K."/>
            <person name="Kudrna D."/>
            <person name="Kulathinal R.J."/>
            <person name="Kumar S."/>
            <person name="Kwok R."/>
            <person name="Lander E."/>
            <person name="Langley C.H."/>
            <person name="Lapoint R."/>
            <person name="Lazzaro B.P."/>
            <person name="Lee S.J."/>
            <person name="Levesque L."/>
            <person name="Li R."/>
            <person name="Lin C.F."/>
            <person name="Lin M.F."/>
            <person name="Lindblad-Toh K."/>
            <person name="Llopart A."/>
            <person name="Long M."/>
            <person name="Low L."/>
            <person name="Lozovsky E."/>
            <person name="Lu J."/>
            <person name="Luo M."/>
            <person name="Machado C.A."/>
            <person name="Makalowski W."/>
            <person name="Marzo M."/>
            <person name="Matsuda M."/>
            <person name="Matzkin L."/>
            <person name="McAllister B."/>
            <person name="McBride C.S."/>
            <person name="McKernan B."/>
            <person name="McKernan K."/>
            <person name="Mendez-Lago M."/>
            <person name="Minx P."/>
            <person name="Mollenhauer M.U."/>
            <person name="Montooth K."/>
            <person name="Mount S.M."/>
            <person name="Mu X."/>
            <person name="Myers E."/>
            <person name="Negre B."/>
            <person name="Newfeld S."/>
            <person name="Nielsen R."/>
            <person name="Noor M.A."/>
            <person name="O'Grady P."/>
            <person name="Pachter L."/>
            <person name="Papaceit M."/>
            <person name="Parisi M.J."/>
            <person name="Parisi M."/>
            <person name="Parts L."/>
            <person name="Pedersen J.S."/>
            <person name="Pesole G."/>
            <person name="Phillippy A.M."/>
            <person name="Ponting C.P."/>
            <person name="Pop M."/>
            <person name="Porcelli D."/>
            <person name="Powell J.R."/>
            <person name="Prohaska S."/>
            <person name="Pruitt K."/>
            <person name="Puig M."/>
            <person name="Quesneville H."/>
            <person name="Ram K.R."/>
            <person name="Rand D."/>
            <person name="Rasmussen M.D."/>
            <person name="Reed L.K."/>
            <person name="Reenan R."/>
            <person name="Reily A."/>
            <person name="Remington K.A."/>
            <person name="Rieger T.T."/>
            <person name="Ritchie M.G."/>
            <person name="Robin C."/>
            <person name="Rogers Y.H."/>
            <person name="Rohde C."/>
            <person name="Rozas J."/>
            <person name="Rubenfield M.J."/>
            <person name="Ruiz A."/>
            <person name="Russo S."/>
            <person name="Salzberg S.L."/>
            <person name="Sanchez-Gracia A."/>
            <person name="Saranga D.J."/>
            <person name="Sato H."/>
            <person name="Schaeffer S.W."/>
            <person name="Schatz M.C."/>
            <person name="Schlenke T."/>
            <person name="Schwartz R."/>
            <person name="Segarra C."/>
            <person name="Singh R.S."/>
            <person name="Sirot L."/>
            <person name="Sirota M."/>
            <person name="Sisneros N.B."/>
            <person name="Smith C.D."/>
            <person name="Smith T.F."/>
            <person name="Spieth J."/>
            <person name="Stage D.E."/>
            <person name="Stark A."/>
            <person name="Stephan W."/>
            <person name="Strausberg R.L."/>
            <person name="Strempel S."/>
            <person name="Sturgill D."/>
            <person name="Sutton G."/>
            <person name="Sutton G.G."/>
            <person name="Tao W."/>
            <person name="Teichmann S."/>
            <person name="Tobari Y.N."/>
            <person name="Tomimura Y."/>
            <person name="Tsolas J.M."/>
            <person name="Valente V.L."/>
            <person name="Venter E."/>
            <person name="Venter J.C."/>
            <person name="Vicario S."/>
            <person name="Vieira F.G."/>
            <person name="Vilella A.J."/>
            <person name="Villasante A."/>
            <person name="Walenz B."/>
            <person name="Wang J."/>
            <person name="Wasserman M."/>
            <person name="Watts T."/>
            <person name="Wilson D."/>
            <person name="Wilson R.K."/>
            <person name="Wing R.A."/>
            <person name="Wolfner M.F."/>
            <person name="Wong A."/>
            <person name="Wong G.K."/>
            <person name="Wu C.I."/>
            <person name="Wu G."/>
            <person name="Yamamoto D."/>
            <person name="Yang H.P."/>
            <person name="Yang S.P."/>
            <person name="Yorke J.A."/>
            <person name="Yoshida K."/>
            <person name="Zdobnov E."/>
            <person name="Zhang P."/>
            <person name="Zhang Y."/>
            <person name="Zimin A.V."/>
            <person name="Baldwin J."/>
            <person name="Abdouelleil A."/>
            <person name="Abdulkadir J."/>
            <person name="Abebe A."/>
            <person name="Abera B."/>
            <person name="Abreu J."/>
            <person name="Acer S.C."/>
            <person name="Aftuck L."/>
            <person name="Alexander A."/>
            <person name="An P."/>
            <person name="Anderson E."/>
            <person name="Anderson S."/>
            <person name="Arachi H."/>
            <person name="Azer M."/>
            <person name="Bachantsang P."/>
            <person name="Barry A."/>
            <person name="Bayul T."/>
            <person name="Berlin A."/>
            <person name="Bessette D."/>
            <person name="Bloom T."/>
            <person name="Blye J."/>
            <person name="Boguslavskiy L."/>
            <person name="Bonnet C."/>
            <person name="Boukhgalter B."/>
            <person name="Bourzgui I."/>
            <person name="Brown A."/>
            <person name="Cahill P."/>
            <person name="Channer S."/>
            <person name="Cheshatsang Y."/>
            <person name="Chuda L."/>
            <person name="Citroen M."/>
            <person name="Collymore A."/>
            <person name="Cooke P."/>
            <person name="Costello M."/>
            <person name="D'Aco K."/>
            <person name="Daza R."/>
            <person name="De Haan G."/>
            <person name="DeGray S."/>
            <person name="DeMaso C."/>
            <person name="Dhargay N."/>
            <person name="Dooley K."/>
            <person name="Dooley E."/>
            <person name="Doricent M."/>
            <person name="Dorje P."/>
            <person name="Dorjee K."/>
            <person name="Dupes A."/>
            <person name="Elong R."/>
            <person name="Falk J."/>
            <person name="Farina A."/>
            <person name="Faro S."/>
            <person name="Ferguson D."/>
            <person name="Fisher S."/>
            <person name="Foley C.D."/>
            <person name="Franke A."/>
            <person name="Friedrich D."/>
            <person name="Gadbois L."/>
            <person name="Gearin G."/>
            <person name="Gearin C.R."/>
            <person name="Giannoukos G."/>
            <person name="Goode T."/>
            <person name="Graham J."/>
            <person name="Grandbois E."/>
            <person name="Grewal S."/>
            <person name="Gyaltsen K."/>
            <person name="Hafez N."/>
            <person name="Hagos B."/>
            <person name="Hall J."/>
            <person name="Henson C."/>
            <person name="Hollinger A."/>
            <person name="Honan T."/>
            <person name="Huard M.D."/>
            <person name="Hughes L."/>
            <person name="Hurhula B."/>
            <person name="Husby M.E."/>
            <person name="Kamat A."/>
            <person name="Kanga B."/>
            <person name="Kashin S."/>
            <person name="Khazanovich D."/>
            <person name="Kisner P."/>
            <person name="Lance K."/>
            <person name="Lara M."/>
            <person name="Lee W."/>
            <person name="Lennon N."/>
            <person name="Letendre F."/>
            <person name="LeVine R."/>
            <person name="Lipovsky A."/>
            <person name="Liu X."/>
            <person name="Liu J."/>
            <person name="Liu S."/>
            <person name="Lokyitsang T."/>
            <person name="Lokyitsang Y."/>
            <person name="Lubonja R."/>
            <person name="Lui A."/>
            <person name="MacDonald P."/>
            <person name="Magnisalis V."/>
            <person name="Maru K."/>
            <person name="Matthews C."/>
            <person name="McCusker W."/>
            <person name="McDonough S."/>
            <person name="Mehta T."/>
            <person name="Meldrim J."/>
            <person name="Meneus L."/>
            <person name="Mihai O."/>
            <person name="Mihalev A."/>
            <person name="Mihova T."/>
            <person name="Mittelman R."/>
            <person name="Mlenga V."/>
            <person name="Montmayeur A."/>
            <person name="Mulrain L."/>
            <person name="Navidi A."/>
            <person name="Naylor J."/>
            <person name="Negash T."/>
            <person name="Nguyen T."/>
            <person name="Nguyen N."/>
            <person name="Nicol R."/>
            <person name="Norbu C."/>
            <person name="Norbu N."/>
            <person name="Novod N."/>
            <person name="O'Neill B."/>
            <person name="Osman S."/>
            <person name="Markiewicz E."/>
            <person name="Oyono O.L."/>
            <person name="Patti C."/>
            <person name="Phunkhang P."/>
            <person name="Pierre F."/>
            <person name="Priest M."/>
            <person name="Raghuraman S."/>
            <person name="Rege F."/>
            <person name="Reyes R."/>
            <person name="Rise C."/>
            <person name="Rogov P."/>
            <person name="Ross K."/>
            <person name="Ryan E."/>
            <person name="Settipalli S."/>
            <person name="Shea T."/>
            <person name="Sherpa N."/>
            <person name="Shi L."/>
            <person name="Shih D."/>
            <person name="Sparrow T."/>
            <person name="Spaulding J."/>
            <person name="Stalker J."/>
            <person name="Stange-Thomann N."/>
            <person name="Stavropoulos S."/>
            <person name="Stone C."/>
            <person name="Strader C."/>
            <person name="Tesfaye S."/>
            <person name="Thomson T."/>
            <person name="Thoulutsang Y."/>
            <person name="Thoulutsang D."/>
            <person name="Topham K."/>
            <person name="Topping I."/>
            <person name="Tsamla T."/>
            <person name="Vassiliev H."/>
            <person name="Vo A."/>
            <person name="Wangchuk T."/>
            <person name="Wangdi T."/>
            <person name="Weiand M."/>
            <person name="Wilkinson J."/>
            <person name="Wilson A."/>
            <person name="Yadav S."/>
            <person name="Young G."/>
            <person name="Yu Q."/>
            <person name="Zembek L."/>
            <person name="Zhong D."/>
            <person name="Zimmer A."/>
            <person name="Zwirko Z."/>
            <person name="Jaffe D.B."/>
            <person name="Alvarez P."/>
            <person name="Brockman W."/>
            <person name="Butler J."/>
            <person name="Chin C."/>
            <person name="Gnerre S."/>
            <person name="Grabherr M."/>
            <person name="Kleber M."/>
            <person name="Mauceli E."/>
            <person name="MacCallum I."/>
        </authorList>
    </citation>
    <scope>NUCLEOTIDE SEQUENCE [LARGE SCALE GENOMIC DNA]</scope>
    <source>
        <strain evidence="17 18">TSC#14021-0224.01</strain>
    </source>
</reference>
<feature type="binding site" evidence="14">
    <location>
        <position position="55"/>
    </location>
    <ligand>
        <name>Zn(2+)</name>
        <dbReference type="ChEBI" id="CHEBI:29105"/>
    </ligand>
</feature>
<proteinExistence type="inferred from homology"/>
<feature type="domain" description="C2H2-type" evidence="15">
    <location>
        <begin position="233"/>
        <end position="260"/>
    </location>
</feature>
<dbReference type="GO" id="GO:0005634">
    <property type="term" value="C:nucleus"/>
    <property type="evidence" value="ECO:0007669"/>
    <property type="project" value="UniProtKB-SubCell"/>
</dbReference>
<evidence type="ECO:0008006" key="19">
    <source>
        <dbReference type="Google" id="ProtNLM"/>
    </source>
</evidence>
<keyword evidence="8 14" id="KW-0862">Zinc</keyword>
<feature type="domain" description="C2H2-type" evidence="15">
    <location>
        <begin position="261"/>
        <end position="288"/>
    </location>
</feature>
<evidence type="ECO:0000256" key="3">
    <source>
        <dbReference type="ARBA" id="ARBA00006991"/>
    </source>
</evidence>
<evidence type="ECO:0000256" key="4">
    <source>
        <dbReference type="ARBA" id="ARBA00022454"/>
    </source>
</evidence>
<dbReference type="PhylomeDB" id="B3NAR6"/>
<dbReference type="SMART" id="SM00868">
    <property type="entry name" value="zf-AD"/>
    <property type="match status" value="1"/>
</dbReference>
<keyword evidence="18" id="KW-1185">Reference proteome</keyword>
<evidence type="ECO:0000256" key="11">
    <source>
        <dbReference type="ARBA" id="ARBA00023163"/>
    </source>
</evidence>
<evidence type="ECO:0000256" key="12">
    <source>
        <dbReference type="ARBA" id="ARBA00023242"/>
    </source>
</evidence>
<feature type="domain" description="C2H2-type" evidence="15">
    <location>
        <begin position="289"/>
        <end position="316"/>
    </location>
</feature>
<dbReference type="SUPFAM" id="SSF57667">
    <property type="entry name" value="beta-beta-alpha zinc fingers"/>
    <property type="match status" value="3"/>
</dbReference>
<dbReference type="PROSITE" id="PS51915">
    <property type="entry name" value="ZAD"/>
    <property type="match status" value="1"/>
</dbReference>
<dbReference type="HOGENOM" id="CLU_002678_94_1_1"/>
<feature type="binding site" evidence="14">
    <location>
        <position position="5"/>
    </location>
    <ligand>
        <name>Zn(2+)</name>
        <dbReference type="ChEBI" id="CHEBI:29105"/>
    </ligand>
</feature>
<dbReference type="AlphaFoldDB" id="B3NAR6"/>
<feature type="binding site" evidence="14">
    <location>
        <position position="8"/>
    </location>
    <ligand>
        <name>Zn(2+)</name>
        <dbReference type="ChEBI" id="CHEBI:29105"/>
    </ligand>
</feature>
<dbReference type="InterPro" id="IPR012934">
    <property type="entry name" value="Znf_AD"/>
</dbReference>
<gene>
    <name evidence="17" type="primary">Dere\GG24456</name>
    <name evidence="17" type="synonym">dere_GLEANR_9181</name>
    <name evidence="17" type="synonym">GG24456</name>
    <name evidence="17" type="ORF">Dere_GG24456</name>
</gene>
<dbReference type="OMA" id="TYERSYQ"/>
<keyword evidence="7 13" id="KW-0863">Zinc-finger</keyword>
<dbReference type="GO" id="GO:0008270">
    <property type="term" value="F:zinc ion binding"/>
    <property type="evidence" value="ECO:0007669"/>
    <property type="project" value="UniProtKB-UniRule"/>
</dbReference>
<feature type="domain" description="C2H2-type" evidence="15">
    <location>
        <begin position="205"/>
        <end position="232"/>
    </location>
</feature>
<evidence type="ECO:0000256" key="10">
    <source>
        <dbReference type="ARBA" id="ARBA00023125"/>
    </source>
</evidence>
<dbReference type="GO" id="GO:0003682">
    <property type="term" value="F:chromatin binding"/>
    <property type="evidence" value="ECO:0007669"/>
    <property type="project" value="UniProtKB-ARBA"/>
</dbReference>
<dbReference type="Pfam" id="PF07776">
    <property type="entry name" value="zf-AD"/>
    <property type="match status" value="1"/>
</dbReference>
<name>B3NAR6_DROER</name>
<dbReference type="InterPro" id="IPR050331">
    <property type="entry name" value="Zinc_finger"/>
</dbReference>
<comment type="subcellular location">
    <subcellularLocation>
        <location evidence="2">Chromosome</location>
    </subcellularLocation>
    <subcellularLocation>
        <location evidence="1">Nucleus</location>
    </subcellularLocation>
</comment>
<dbReference type="EMBL" id="CH954177">
    <property type="protein sequence ID" value="EDV57589.1"/>
    <property type="molecule type" value="Genomic_DNA"/>
</dbReference>
<evidence type="ECO:0000259" key="16">
    <source>
        <dbReference type="PROSITE" id="PS51915"/>
    </source>
</evidence>
<dbReference type="PROSITE" id="PS50157">
    <property type="entry name" value="ZINC_FINGER_C2H2_2"/>
    <property type="match status" value="5"/>
</dbReference>
<evidence type="ECO:0000259" key="15">
    <source>
        <dbReference type="PROSITE" id="PS50157"/>
    </source>
</evidence>
<keyword evidence="5 14" id="KW-0479">Metal-binding</keyword>
<dbReference type="FunFam" id="3.30.160.60:FF:002343">
    <property type="entry name" value="Zinc finger protein 33A"/>
    <property type="match status" value="1"/>
</dbReference>
<evidence type="ECO:0000256" key="8">
    <source>
        <dbReference type="ARBA" id="ARBA00022833"/>
    </source>
</evidence>
<evidence type="ECO:0000256" key="9">
    <source>
        <dbReference type="ARBA" id="ARBA00023015"/>
    </source>
</evidence>
<dbReference type="Pfam" id="PF00096">
    <property type="entry name" value="zf-C2H2"/>
    <property type="match status" value="4"/>
</dbReference>
<evidence type="ECO:0000313" key="17">
    <source>
        <dbReference type="EMBL" id="EDV57589.1"/>
    </source>
</evidence>
<accession>B3NAR6</accession>
<dbReference type="InterPro" id="IPR013087">
    <property type="entry name" value="Znf_C2H2_type"/>
</dbReference>
<dbReference type="GO" id="GO:0006355">
    <property type="term" value="P:regulation of DNA-templated transcription"/>
    <property type="evidence" value="ECO:0007669"/>
    <property type="project" value="UniProtKB-ARBA"/>
</dbReference>
<keyword evidence="4" id="KW-0158">Chromosome</keyword>
<evidence type="ECO:0000256" key="5">
    <source>
        <dbReference type="ARBA" id="ARBA00022723"/>
    </source>
</evidence>
<comment type="similarity">
    <text evidence="3">Belongs to the krueppel C2H2-type zinc-finger protein family.</text>
</comment>
<organism evidence="17 18">
    <name type="scientific">Drosophila erecta</name>
    <name type="common">Fruit fly</name>
    <dbReference type="NCBI Taxonomy" id="7220"/>
    <lineage>
        <taxon>Eukaryota</taxon>
        <taxon>Metazoa</taxon>
        <taxon>Ecdysozoa</taxon>
        <taxon>Arthropoda</taxon>
        <taxon>Hexapoda</taxon>
        <taxon>Insecta</taxon>
        <taxon>Pterygota</taxon>
        <taxon>Neoptera</taxon>
        <taxon>Endopterygota</taxon>
        <taxon>Diptera</taxon>
        <taxon>Brachycera</taxon>
        <taxon>Muscomorpha</taxon>
        <taxon>Ephydroidea</taxon>
        <taxon>Drosophilidae</taxon>
        <taxon>Drosophila</taxon>
        <taxon>Sophophora</taxon>
    </lineage>
</organism>
<evidence type="ECO:0000256" key="2">
    <source>
        <dbReference type="ARBA" id="ARBA00004286"/>
    </source>
</evidence>
<dbReference type="FunFam" id="3.30.160.60:FF:000690">
    <property type="entry name" value="Zinc finger protein 354C"/>
    <property type="match status" value="1"/>
</dbReference>
<dbReference type="SUPFAM" id="SSF57716">
    <property type="entry name" value="Glucocorticoid receptor-like (DNA-binding domain)"/>
    <property type="match status" value="1"/>
</dbReference>
<feature type="binding site" evidence="14">
    <location>
        <position position="52"/>
    </location>
    <ligand>
        <name>Zn(2+)</name>
        <dbReference type="ChEBI" id="CHEBI:29105"/>
    </ligand>
</feature>
<keyword evidence="9" id="KW-0805">Transcription regulation</keyword>
<dbReference type="FunFam" id="3.30.160.60:FF:000931">
    <property type="entry name" value="zinc finger protein 697"/>
    <property type="match status" value="1"/>
</dbReference>
<sequence length="348" mass="40024">MENKCRVCLADSKNLVNIFEERQDLRISIAHMISKCTGFKVEKGDSFPPSICPACLQDVHSAFAIIKTYERSYQVFCEVQDTVLEEDEIIELSDSDEVVSIKEGEEEGHSRRTTAAADEKAAQEEVKGDHFEEVGGHKTHVCTQCHLSYESPDLLELHSLRHYTSEGPSPRSLADNNELKMHTSTHAGKKVMRKNARQLTRTLAYKCIYCYKSFSSPSSCRRHYKRHTGERPYACGTCQKPFADAASVKRHMRIHTGERPYKCPTCQSTFTDSSSFRQHSRIHTGEKPFKCDLCEKFFRERSDARKHRRSHTGEKRFQCSLCKRAFCQIHSLRRHLELNHVDQDKSQA</sequence>
<keyword evidence="11" id="KW-0804">Transcription</keyword>
<keyword evidence="10" id="KW-0238">DNA-binding</keyword>
<feature type="domain" description="C2H2-type" evidence="15">
    <location>
        <begin position="317"/>
        <end position="345"/>
    </location>
</feature>
<keyword evidence="6" id="KW-0677">Repeat</keyword>
<feature type="domain" description="ZAD" evidence="16">
    <location>
        <begin position="3"/>
        <end position="79"/>
    </location>
</feature>
<dbReference type="SMART" id="SM00355">
    <property type="entry name" value="ZnF_C2H2"/>
    <property type="match status" value="6"/>
</dbReference>